<reference evidence="1 2" key="1">
    <citation type="submission" date="2022-07" db="EMBL/GenBank/DDBJ databases">
        <title>Degradation activity of malathion, p-nitrophenol and potential low-temperature adaptation strategy of Rhodococcus sp. FXJ9.536.</title>
        <authorList>
            <person name="Huang J."/>
            <person name="Huang Y."/>
        </authorList>
    </citation>
    <scope>NUCLEOTIDE SEQUENCE [LARGE SCALE GENOMIC DNA]</scope>
    <source>
        <strain evidence="1 2">FXJ9.536</strain>
    </source>
</reference>
<sequence length="46" mass="4817">MSTITPTPVPARTSAVSGTISTEEIKARIEATFAHDDESARPGEST</sequence>
<accession>A0ABT1QD79</accession>
<name>A0ABT1QD79_9NOCA</name>
<keyword evidence="2" id="KW-1185">Reference proteome</keyword>
<comment type="caution">
    <text evidence="1">The sequence shown here is derived from an EMBL/GenBank/DDBJ whole genome shotgun (WGS) entry which is preliminary data.</text>
</comment>
<evidence type="ECO:0000313" key="2">
    <source>
        <dbReference type="Proteomes" id="UP001524501"/>
    </source>
</evidence>
<dbReference type="RefSeq" id="WP_255968122.1">
    <property type="nucleotide sequence ID" value="NZ_JANFQF010000007.1"/>
</dbReference>
<protein>
    <submittedName>
        <fullName evidence="1">Uncharacterized protein</fullName>
    </submittedName>
</protein>
<gene>
    <name evidence="1" type="ORF">NOF53_11070</name>
</gene>
<proteinExistence type="predicted"/>
<organism evidence="1 2">
    <name type="scientific">Rhodococcus tibetensis</name>
    <dbReference type="NCBI Taxonomy" id="2965064"/>
    <lineage>
        <taxon>Bacteria</taxon>
        <taxon>Bacillati</taxon>
        <taxon>Actinomycetota</taxon>
        <taxon>Actinomycetes</taxon>
        <taxon>Mycobacteriales</taxon>
        <taxon>Nocardiaceae</taxon>
        <taxon>Rhodococcus</taxon>
    </lineage>
</organism>
<evidence type="ECO:0000313" key="1">
    <source>
        <dbReference type="EMBL" id="MCQ4119700.1"/>
    </source>
</evidence>
<dbReference type="Proteomes" id="UP001524501">
    <property type="component" value="Unassembled WGS sequence"/>
</dbReference>
<dbReference type="EMBL" id="JANFQF010000007">
    <property type="protein sequence ID" value="MCQ4119700.1"/>
    <property type="molecule type" value="Genomic_DNA"/>
</dbReference>